<gene>
    <name evidence="2" type="ORF">TPAB3V08_LOCUS16479</name>
</gene>
<protein>
    <submittedName>
        <fullName evidence="2">Uncharacterized protein</fullName>
    </submittedName>
</protein>
<name>A0ABN7PPQ4_TIMPD</name>
<feature type="non-terminal residue" evidence="2">
    <location>
        <position position="1"/>
    </location>
</feature>
<evidence type="ECO:0000256" key="1">
    <source>
        <dbReference type="SAM" id="MobiDB-lite"/>
    </source>
</evidence>
<feature type="region of interest" description="Disordered" evidence="1">
    <location>
        <begin position="18"/>
        <end position="44"/>
    </location>
</feature>
<comment type="caution">
    <text evidence="2">The sequence shown here is derived from an EMBL/GenBank/DDBJ whole genome shotgun (WGS) entry which is preliminary data.</text>
</comment>
<dbReference type="Proteomes" id="UP001153148">
    <property type="component" value="Unassembled WGS sequence"/>
</dbReference>
<organism evidence="2 3">
    <name type="scientific">Timema podura</name>
    <name type="common">Walking stick</name>
    <dbReference type="NCBI Taxonomy" id="61482"/>
    <lineage>
        <taxon>Eukaryota</taxon>
        <taxon>Metazoa</taxon>
        <taxon>Ecdysozoa</taxon>
        <taxon>Arthropoda</taxon>
        <taxon>Hexapoda</taxon>
        <taxon>Insecta</taxon>
        <taxon>Pterygota</taxon>
        <taxon>Neoptera</taxon>
        <taxon>Polyneoptera</taxon>
        <taxon>Phasmatodea</taxon>
        <taxon>Timematodea</taxon>
        <taxon>Timematoidea</taxon>
        <taxon>Timematidae</taxon>
        <taxon>Timema</taxon>
    </lineage>
</organism>
<dbReference type="EMBL" id="CAJPIN010148922">
    <property type="protein sequence ID" value="CAG2069537.1"/>
    <property type="molecule type" value="Genomic_DNA"/>
</dbReference>
<sequence length="73" mass="8020">WAVKDFGVRKLSGLFGRFGKTSSEAGEDVKDKETLTDQQTSGEDKLPCTECNKLGALKNQVDKLLKEEKASQS</sequence>
<reference evidence="2" key="1">
    <citation type="submission" date="2021-03" db="EMBL/GenBank/DDBJ databases">
        <authorList>
            <person name="Tran Van P."/>
        </authorList>
    </citation>
    <scope>NUCLEOTIDE SEQUENCE</scope>
</reference>
<keyword evidence="3" id="KW-1185">Reference proteome</keyword>
<proteinExistence type="predicted"/>
<accession>A0ABN7PPQ4</accession>
<evidence type="ECO:0000313" key="2">
    <source>
        <dbReference type="EMBL" id="CAG2069537.1"/>
    </source>
</evidence>
<evidence type="ECO:0000313" key="3">
    <source>
        <dbReference type="Proteomes" id="UP001153148"/>
    </source>
</evidence>